<evidence type="ECO:0000313" key="6">
    <source>
        <dbReference type="EMBL" id="EXJ82770.1"/>
    </source>
</evidence>
<evidence type="ECO:0000256" key="1">
    <source>
        <dbReference type="ARBA" id="ARBA00001974"/>
    </source>
</evidence>
<comment type="caution">
    <text evidence="6">The sequence shown here is derived from an EMBL/GenBank/DDBJ whole genome shotgun (WGS) entry which is preliminary data.</text>
</comment>
<dbReference type="HOGENOM" id="CLU_006937_6_1_1"/>
<dbReference type="RefSeq" id="XP_007734893.1">
    <property type="nucleotide sequence ID" value="XM_007736703.1"/>
</dbReference>
<organism evidence="6 7">
    <name type="scientific">Capronia epimyces CBS 606.96</name>
    <dbReference type="NCBI Taxonomy" id="1182542"/>
    <lineage>
        <taxon>Eukaryota</taxon>
        <taxon>Fungi</taxon>
        <taxon>Dikarya</taxon>
        <taxon>Ascomycota</taxon>
        <taxon>Pezizomycotina</taxon>
        <taxon>Eurotiomycetes</taxon>
        <taxon>Chaetothyriomycetidae</taxon>
        <taxon>Chaetothyriales</taxon>
        <taxon>Herpotrichiellaceae</taxon>
        <taxon>Capronia</taxon>
    </lineage>
</organism>
<dbReference type="InterPro" id="IPR051209">
    <property type="entry name" value="FAD-bind_Monooxygenase_sf"/>
</dbReference>
<evidence type="ECO:0008006" key="8">
    <source>
        <dbReference type="Google" id="ProtNLM"/>
    </source>
</evidence>
<dbReference type="Gene3D" id="3.50.50.60">
    <property type="entry name" value="FAD/NAD(P)-binding domain"/>
    <property type="match status" value="2"/>
</dbReference>
<protein>
    <recommendedName>
        <fullName evidence="8">Cyclohexanone monooxygenase</fullName>
    </recommendedName>
</protein>
<evidence type="ECO:0000256" key="4">
    <source>
        <dbReference type="ARBA" id="ARBA00022827"/>
    </source>
</evidence>
<dbReference type="eggNOG" id="KOG1399">
    <property type="taxonomic scope" value="Eukaryota"/>
</dbReference>
<dbReference type="PANTHER" id="PTHR42877">
    <property type="entry name" value="L-ORNITHINE N(5)-MONOOXYGENASE-RELATED"/>
    <property type="match status" value="1"/>
</dbReference>
<keyword evidence="4" id="KW-0274">FAD</keyword>
<keyword evidence="7" id="KW-1185">Reference proteome</keyword>
<dbReference type="Pfam" id="PF00743">
    <property type="entry name" value="FMO-like"/>
    <property type="match status" value="1"/>
</dbReference>
<evidence type="ECO:0000256" key="2">
    <source>
        <dbReference type="ARBA" id="ARBA00010139"/>
    </source>
</evidence>
<dbReference type="GeneID" id="19170693"/>
<proteinExistence type="inferred from homology"/>
<comment type="similarity">
    <text evidence="2">Belongs to the FAD-binding monooxygenase family.</text>
</comment>
<dbReference type="GO" id="GO:0004499">
    <property type="term" value="F:N,N-dimethylaniline monooxygenase activity"/>
    <property type="evidence" value="ECO:0007669"/>
    <property type="project" value="InterPro"/>
</dbReference>
<dbReference type="PANTHER" id="PTHR42877:SF6">
    <property type="entry name" value="MONOOXYGENASE, PUTATIVE (AFU_ORTHOLOGUE AFUA_3G15050)-RELATED"/>
    <property type="match status" value="1"/>
</dbReference>
<dbReference type="GO" id="GO:0050661">
    <property type="term" value="F:NADP binding"/>
    <property type="evidence" value="ECO:0007669"/>
    <property type="project" value="InterPro"/>
</dbReference>
<dbReference type="SUPFAM" id="SSF51905">
    <property type="entry name" value="FAD/NAD(P)-binding domain"/>
    <property type="match status" value="2"/>
</dbReference>
<dbReference type="OrthoDB" id="74360at2759"/>
<comment type="cofactor">
    <cofactor evidence="1">
        <name>FAD</name>
        <dbReference type="ChEBI" id="CHEBI:57692"/>
    </cofactor>
</comment>
<sequence>MALTSAVPEVIPTSISGLGPGETVVTAPIHASEAPKNTPKAPLRTIFPPLVLEDHPIDETPSLKVAVVGAGISGITAGILLPEKVPGIDLVIYERHDDLGGTWHTNIYPGVRCDVQSDVYQSSFAPSNQWKANFARGADIKAYWKSVAKKYDVEKYVRFRSTVEGAEWSEEKARWLITLTTDGVRRVEEADFLVTATGVFSQPRLPDYPGIAEYQGHLRHSSNWDPNFDPTGKSIAVIGNGASGIQVLPQLQKVAKQLDHYARSPTWITSALGAKDAPPPDLDARDAVPSDAEGYLAYRKRIEYRYFSRLGTIFKGSEKNAAEQKRWEEGMAARLGDRADILAQVKPDFPAYCRRPTPGPGYLEALRQPNVKVITTPIERFTRTGIQTVDGQQRDVDAVICSTGADIAFTTSFPIVKDGFDLQAAWRPTGAIGFPDSYLGLAAPGFPNLLFVLGPNSGGVSGSLPYAVETQLTYIAKVLRKAASDGIRTISPSQAATNDYRAVVESFFPRTVLSENCSSWYNGGVPGGRILAVWPGSAAHNARVLRNVRWEDFEYTYRSQSGNRFAFFGNGWTKNDVRANEVDDPDAVDFSAHLKKEALDGQVDLKGYLESWYEF</sequence>
<dbReference type="AlphaFoldDB" id="W9XZF2"/>
<keyword evidence="5" id="KW-0560">Oxidoreductase</keyword>
<dbReference type="InterPro" id="IPR036188">
    <property type="entry name" value="FAD/NAD-bd_sf"/>
</dbReference>
<evidence type="ECO:0000256" key="3">
    <source>
        <dbReference type="ARBA" id="ARBA00022630"/>
    </source>
</evidence>
<keyword evidence="3" id="KW-0285">Flavoprotein</keyword>
<dbReference type="InterPro" id="IPR020946">
    <property type="entry name" value="Flavin_mOase-like"/>
</dbReference>
<evidence type="ECO:0000256" key="5">
    <source>
        <dbReference type="ARBA" id="ARBA00023002"/>
    </source>
</evidence>
<dbReference type="EMBL" id="AMGY01000005">
    <property type="protein sequence ID" value="EXJ82770.1"/>
    <property type="molecule type" value="Genomic_DNA"/>
</dbReference>
<dbReference type="Proteomes" id="UP000019478">
    <property type="component" value="Unassembled WGS sequence"/>
</dbReference>
<accession>W9XZF2</accession>
<gene>
    <name evidence="6" type="ORF">A1O3_06585</name>
</gene>
<evidence type="ECO:0000313" key="7">
    <source>
        <dbReference type="Proteomes" id="UP000019478"/>
    </source>
</evidence>
<dbReference type="GO" id="GO:0050660">
    <property type="term" value="F:flavin adenine dinucleotide binding"/>
    <property type="evidence" value="ECO:0007669"/>
    <property type="project" value="InterPro"/>
</dbReference>
<reference evidence="6 7" key="1">
    <citation type="submission" date="2013-03" db="EMBL/GenBank/DDBJ databases">
        <title>The Genome Sequence of Capronia epimyces CBS 606.96.</title>
        <authorList>
            <consortium name="The Broad Institute Genomics Platform"/>
            <person name="Cuomo C."/>
            <person name="de Hoog S."/>
            <person name="Gorbushina A."/>
            <person name="Walker B."/>
            <person name="Young S.K."/>
            <person name="Zeng Q."/>
            <person name="Gargeya S."/>
            <person name="Fitzgerald M."/>
            <person name="Haas B."/>
            <person name="Abouelleil A."/>
            <person name="Allen A.W."/>
            <person name="Alvarado L."/>
            <person name="Arachchi H.M."/>
            <person name="Berlin A.M."/>
            <person name="Chapman S.B."/>
            <person name="Gainer-Dewar J."/>
            <person name="Goldberg J."/>
            <person name="Griggs A."/>
            <person name="Gujja S."/>
            <person name="Hansen M."/>
            <person name="Howarth C."/>
            <person name="Imamovic A."/>
            <person name="Ireland A."/>
            <person name="Larimer J."/>
            <person name="McCowan C."/>
            <person name="Murphy C."/>
            <person name="Pearson M."/>
            <person name="Poon T.W."/>
            <person name="Priest M."/>
            <person name="Roberts A."/>
            <person name="Saif S."/>
            <person name="Shea T."/>
            <person name="Sisk P."/>
            <person name="Sykes S."/>
            <person name="Wortman J."/>
            <person name="Nusbaum C."/>
            <person name="Birren B."/>
        </authorList>
    </citation>
    <scope>NUCLEOTIDE SEQUENCE [LARGE SCALE GENOMIC DNA]</scope>
    <source>
        <strain evidence="6 7">CBS 606.96</strain>
    </source>
</reference>
<name>W9XZF2_9EURO</name>